<proteinExistence type="predicted"/>
<name>A0A4Z2IJJ5_9TELE</name>
<evidence type="ECO:0000256" key="1">
    <source>
        <dbReference type="SAM" id="MobiDB-lite"/>
    </source>
</evidence>
<protein>
    <submittedName>
        <fullName evidence="2">Uncharacterized protein</fullName>
    </submittedName>
</protein>
<evidence type="ECO:0000313" key="2">
    <source>
        <dbReference type="EMBL" id="TNN77432.1"/>
    </source>
</evidence>
<dbReference type="EMBL" id="SRLO01000083">
    <property type="protein sequence ID" value="TNN77432.1"/>
    <property type="molecule type" value="Genomic_DNA"/>
</dbReference>
<sequence>MHQTFGHRLLWGRQKALGNEWDALTFDDSPDGDHSGSGRLQELDVGGGDLMSEGEEEEKEEKEEEEEEEASRRMRGEENNIHVTVGQPLGSPDNWPDYIYRKDPQRGKITMTI</sequence>
<evidence type="ECO:0000313" key="3">
    <source>
        <dbReference type="Proteomes" id="UP000314294"/>
    </source>
</evidence>
<dbReference type="Proteomes" id="UP000314294">
    <property type="component" value="Unassembled WGS sequence"/>
</dbReference>
<feature type="region of interest" description="Disordered" evidence="1">
    <location>
        <begin position="24"/>
        <end position="101"/>
    </location>
</feature>
<reference evidence="2 3" key="1">
    <citation type="submission" date="2019-03" db="EMBL/GenBank/DDBJ databases">
        <title>First draft genome of Liparis tanakae, snailfish: a comprehensive survey of snailfish specific genes.</title>
        <authorList>
            <person name="Kim W."/>
            <person name="Song I."/>
            <person name="Jeong J.-H."/>
            <person name="Kim D."/>
            <person name="Kim S."/>
            <person name="Ryu S."/>
            <person name="Song J.Y."/>
            <person name="Lee S.K."/>
        </authorList>
    </citation>
    <scope>NUCLEOTIDE SEQUENCE [LARGE SCALE GENOMIC DNA]</scope>
    <source>
        <tissue evidence="2">Muscle</tissue>
    </source>
</reference>
<feature type="compositionally biased region" description="Acidic residues" evidence="1">
    <location>
        <begin position="52"/>
        <end position="69"/>
    </location>
</feature>
<gene>
    <name evidence="2" type="ORF">EYF80_012396</name>
</gene>
<organism evidence="2 3">
    <name type="scientific">Liparis tanakae</name>
    <name type="common">Tanaka's snailfish</name>
    <dbReference type="NCBI Taxonomy" id="230148"/>
    <lineage>
        <taxon>Eukaryota</taxon>
        <taxon>Metazoa</taxon>
        <taxon>Chordata</taxon>
        <taxon>Craniata</taxon>
        <taxon>Vertebrata</taxon>
        <taxon>Euteleostomi</taxon>
        <taxon>Actinopterygii</taxon>
        <taxon>Neopterygii</taxon>
        <taxon>Teleostei</taxon>
        <taxon>Neoteleostei</taxon>
        <taxon>Acanthomorphata</taxon>
        <taxon>Eupercaria</taxon>
        <taxon>Perciformes</taxon>
        <taxon>Cottioidei</taxon>
        <taxon>Cottales</taxon>
        <taxon>Liparidae</taxon>
        <taxon>Liparis</taxon>
    </lineage>
</organism>
<dbReference type="AlphaFoldDB" id="A0A4Z2IJJ5"/>
<keyword evidence="3" id="KW-1185">Reference proteome</keyword>
<feature type="compositionally biased region" description="Basic and acidic residues" evidence="1">
    <location>
        <begin position="70"/>
        <end position="80"/>
    </location>
</feature>
<accession>A0A4Z2IJJ5</accession>
<comment type="caution">
    <text evidence="2">The sequence shown here is derived from an EMBL/GenBank/DDBJ whole genome shotgun (WGS) entry which is preliminary data.</text>
</comment>